<proteinExistence type="predicted"/>
<keyword evidence="1" id="KW-1133">Transmembrane helix</keyword>
<keyword evidence="3" id="KW-1185">Reference proteome</keyword>
<dbReference type="AlphaFoldDB" id="A0A5C8KE90"/>
<dbReference type="EMBL" id="VRTY01000001">
    <property type="protein sequence ID" value="TXK52848.1"/>
    <property type="molecule type" value="Genomic_DNA"/>
</dbReference>
<feature type="transmembrane region" description="Helical" evidence="1">
    <location>
        <begin position="130"/>
        <end position="151"/>
    </location>
</feature>
<comment type="caution">
    <text evidence="2">The sequence shown here is derived from an EMBL/GenBank/DDBJ whole genome shotgun (WGS) entry which is preliminary data.</text>
</comment>
<evidence type="ECO:0000313" key="3">
    <source>
        <dbReference type="Proteomes" id="UP000321926"/>
    </source>
</evidence>
<name>A0A5C8KE90_9BACT</name>
<feature type="transmembrane region" description="Helical" evidence="1">
    <location>
        <begin position="103"/>
        <end position="124"/>
    </location>
</feature>
<gene>
    <name evidence="2" type="ORF">FVR03_00295</name>
</gene>
<organism evidence="2 3">
    <name type="scientific">Pontibacter qinzhouensis</name>
    <dbReference type="NCBI Taxonomy" id="2603253"/>
    <lineage>
        <taxon>Bacteria</taxon>
        <taxon>Pseudomonadati</taxon>
        <taxon>Bacteroidota</taxon>
        <taxon>Cytophagia</taxon>
        <taxon>Cytophagales</taxon>
        <taxon>Hymenobacteraceae</taxon>
        <taxon>Pontibacter</taxon>
    </lineage>
</organism>
<evidence type="ECO:0000313" key="2">
    <source>
        <dbReference type="EMBL" id="TXK52848.1"/>
    </source>
</evidence>
<protein>
    <submittedName>
        <fullName evidence="2">Uncharacterized protein</fullName>
    </submittedName>
</protein>
<sequence>MNKIFKLSHERFSIEIHLPKNKVLESIALKKKKENDQFHFLTSSPVDFNEITVINSNLIEIHVMPKMFNPYRGTGKIHMALHQNGCNLKTKVKGEIVPYSSTYIFGFYMIIGFLLLWTVVARAISTSVHTIIMLLIGWMVFPFILYLIPFWNRSRLRRYRDSFLTMLN</sequence>
<keyword evidence="1" id="KW-0472">Membrane</keyword>
<evidence type="ECO:0000256" key="1">
    <source>
        <dbReference type="SAM" id="Phobius"/>
    </source>
</evidence>
<dbReference type="Proteomes" id="UP000321926">
    <property type="component" value="Unassembled WGS sequence"/>
</dbReference>
<dbReference type="RefSeq" id="WP_147919752.1">
    <property type="nucleotide sequence ID" value="NZ_VRTY01000001.1"/>
</dbReference>
<dbReference type="OrthoDB" id="853300at2"/>
<accession>A0A5C8KE90</accession>
<keyword evidence="1" id="KW-0812">Transmembrane</keyword>
<reference evidence="2 3" key="1">
    <citation type="submission" date="2019-08" db="EMBL/GenBank/DDBJ databases">
        <authorList>
            <person name="Shi S."/>
        </authorList>
    </citation>
    <scope>NUCLEOTIDE SEQUENCE [LARGE SCALE GENOMIC DNA]</scope>
    <source>
        <strain evidence="2 3">GY10130</strain>
    </source>
</reference>